<name>A0ACB6ZJI0_THEGA</name>
<reference evidence="1" key="2">
    <citation type="journal article" date="2020" name="Nat. Commun.">
        <title>Large-scale genome sequencing of mycorrhizal fungi provides insights into the early evolution of symbiotic traits.</title>
        <authorList>
            <person name="Miyauchi S."/>
            <person name="Kiss E."/>
            <person name="Kuo A."/>
            <person name="Drula E."/>
            <person name="Kohler A."/>
            <person name="Sanchez-Garcia M."/>
            <person name="Morin E."/>
            <person name="Andreopoulos B."/>
            <person name="Barry K.W."/>
            <person name="Bonito G."/>
            <person name="Buee M."/>
            <person name="Carver A."/>
            <person name="Chen C."/>
            <person name="Cichocki N."/>
            <person name="Clum A."/>
            <person name="Culley D."/>
            <person name="Crous P.W."/>
            <person name="Fauchery L."/>
            <person name="Girlanda M."/>
            <person name="Hayes R.D."/>
            <person name="Keri Z."/>
            <person name="LaButti K."/>
            <person name="Lipzen A."/>
            <person name="Lombard V."/>
            <person name="Magnuson J."/>
            <person name="Maillard F."/>
            <person name="Murat C."/>
            <person name="Nolan M."/>
            <person name="Ohm R.A."/>
            <person name="Pangilinan J."/>
            <person name="Pereira M.F."/>
            <person name="Perotto S."/>
            <person name="Peter M."/>
            <person name="Pfister S."/>
            <person name="Riley R."/>
            <person name="Sitrit Y."/>
            <person name="Stielow J.B."/>
            <person name="Szollosi G."/>
            <person name="Zifcakova L."/>
            <person name="Stursova M."/>
            <person name="Spatafora J.W."/>
            <person name="Tedersoo L."/>
            <person name="Vaario L.M."/>
            <person name="Yamada A."/>
            <person name="Yan M."/>
            <person name="Wang P."/>
            <person name="Xu J."/>
            <person name="Bruns T."/>
            <person name="Baldrian P."/>
            <person name="Vilgalys R."/>
            <person name="Dunand C."/>
            <person name="Henrissat B."/>
            <person name="Grigoriev I.V."/>
            <person name="Hibbett D."/>
            <person name="Nagy L.G."/>
            <person name="Martin F.M."/>
        </authorList>
    </citation>
    <scope>NUCLEOTIDE SEQUENCE</scope>
    <source>
        <strain evidence="1">P2</strain>
    </source>
</reference>
<keyword evidence="2" id="KW-1185">Reference proteome</keyword>
<accession>A0ACB6ZJI0</accession>
<protein>
    <submittedName>
        <fullName evidence="1">Uncharacterized protein</fullName>
    </submittedName>
</protein>
<sequence>MLVLGALNIGLVVQVTSPQLQQGGTQLQTIAHSTMSARIIFHVVNTTSKDISNAELSLEVGKTQYYSTTHIEMKGNSNDGTLQDHKVDLMPM</sequence>
<dbReference type="Proteomes" id="UP000886501">
    <property type="component" value="Unassembled WGS sequence"/>
</dbReference>
<evidence type="ECO:0000313" key="2">
    <source>
        <dbReference type="Proteomes" id="UP000886501"/>
    </source>
</evidence>
<comment type="caution">
    <text evidence="1">The sequence shown here is derived from an EMBL/GenBank/DDBJ whole genome shotgun (WGS) entry which is preliminary data.</text>
</comment>
<gene>
    <name evidence="1" type="ORF">BDM02DRAFT_3113544</name>
</gene>
<dbReference type="EMBL" id="MU117996">
    <property type="protein sequence ID" value="KAF9649528.1"/>
    <property type="molecule type" value="Genomic_DNA"/>
</dbReference>
<reference evidence="1" key="1">
    <citation type="submission" date="2019-10" db="EMBL/GenBank/DDBJ databases">
        <authorList>
            <consortium name="DOE Joint Genome Institute"/>
            <person name="Kuo A."/>
            <person name="Miyauchi S."/>
            <person name="Kiss E."/>
            <person name="Drula E."/>
            <person name="Kohler A."/>
            <person name="Sanchez-Garcia M."/>
            <person name="Andreopoulos B."/>
            <person name="Barry K.W."/>
            <person name="Bonito G."/>
            <person name="Buee M."/>
            <person name="Carver A."/>
            <person name="Chen C."/>
            <person name="Cichocki N."/>
            <person name="Clum A."/>
            <person name="Culley D."/>
            <person name="Crous P.W."/>
            <person name="Fauchery L."/>
            <person name="Girlanda M."/>
            <person name="Hayes R."/>
            <person name="Keri Z."/>
            <person name="Labutti K."/>
            <person name="Lipzen A."/>
            <person name="Lombard V."/>
            <person name="Magnuson J."/>
            <person name="Maillard F."/>
            <person name="Morin E."/>
            <person name="Murat C."/>
            <person name="Nolan M."/>
            <person name="Ohm R."/>
            <person name="Pangilinan J."/>
            <person name="Pereira M."/>
            <person name="Perotto S."/>
            <person name="Peter M."/>
            <person name="Riley R."/>
            <person name="Sitrit Y."/>
            <person name="Stielow B."/>
            <person name="Szollosi G."/>
            <person name="Zifcakova L."/>
            <person name="Stursova M."/>
            <person name="Spatafora J.W."/>
            <person name="Tedersoo L."/>
            <person name="Vaario L.-M."/>
            <person name="Yamada A."/>
            <person name="Yan M."/>
            <person name="Wang P."/>
            <person name="Xu J."/>
            <person name="Bruns T."/>
            <person name="Baldrian P."/>
            <person name="Vilgalys R."/>
            <person name="Henrissat B."/>
            <person name="Grigoriev I.V."/>
            <person name="Hibbett D."/>
            <person name="Nagy L.G."/>
            <person name="Martin F.M."/>
        </authorList>
    </citation>
    <scope>NUCLEOTIDE SEQUENCE</scope>
    <source>
        <strain evidence="1">P2</strain>
    </source>
</reference>
<proteinExistence type="predicted"/>
<evidence type="ECO:0000313" key="1">
    <source>
        <dbReference type="EMBL" id="KAF9649528.1"/>
    </source>
</evidence>
<organism evidence="1 2">
    <name type="scientific">Thelephora ganbajun</name>
    <name type="common">Ganba fungus</name>
    <dbReference type="NCBI Taxonomy" id="370292"/>
    <lineage>
        <taxon>Eukaryota</taxon>
        <taxon>Fungi</taxon>
        <taxon>Dikarya</taxon>
        <taxon>Basidiomycota</taxon>
        <taxon>Agaricomycotina</taxon>
        <taxon>Agaricomycetes</taxon>
        <taxon>Thelephorales</taxon>
        <taxon>Thelephoraceae</taxon>
        <taxon>Thelephora</taxon>
    </lineage>
</organism>